<evidence type="ECO:0000313" key="9">
    <source>
        <dbReference type="Proteomes" id="UP001596547"/>
    </source>
</evidence>
<feature type="transmembrane region" description="Helical" evidence="7">
    <location>
        <begin position="232"/>
        <end position="249"/>
    </location>
</feature>
<dbReference type="AlphaFoldDB" id="A0ABD6AF12"/>
<name>A0ABD6AF12_9EURY</name>
<feature type="transmembrane region" description="Helical" evidence="7">
    <location>
        <begin position="203"/>
        <end position="220"/>
    </location>
</feature>
<feature type="transmembrane region" description="Helical" evidence="7">
    <location>
        <begin position="136"/>
        <end position="165"/>
    </location>
</feature>
<dbReference type="InterPro" id="IPR052017">
    <property type="entry name" value="TSUP"/>
</dbReference>
<feature type="transmembrane region" description="Helical" evidence="7">
    <location>
        <begin position="51"/>
        <end position="73"/>
    </location>
</feature>
<evidence type="ECO:0000256" key="5">
    <source>
        <dbReference type="ARBA" id="ARBA00022989"/>
    </source>
</evidence>
<dbReference type="Pfam" id="PF01925">
    <property type="entry name" value="TauE"/>
    <property type="match status" value="1"/>
</dbReference>
<evidence type="ECO:0000256" key="2">
    <source>
        <dbReference type="ARBA" id="ARBA00022448"/>
    </source>
</evidence>
<reference evidence="8 9" key="1">
    <citation type="journal article" date="2019" name="Int. J. Syst. Evol. Microbiol.">
        <title>The Global Catalogue of Microorganisms (GCM) 10K type strain sequencing project: providing services to taxonomists for standard genome sequencing and annotation.</title>
        <authorList>
            <consortium name="The Broad Institute Genomics Platform"/>
            <consortium name="The Broad Institute Genome Sequencing Center for Infectious Disease"/>
            <person name="Wu L."/>
            <person name="Ma J."/>
        </authorList>
    </citation>
    <scope>NUCLEOTIDE SEQUENCE [LARGE SCALE GENOMIC DNA]</scope>
    <source>
        <strain evidence="8 9">PSR21</strain>
    </source>
</reference>
<dbReference type="GeneID" id="79317673"/>
<evidence type="ECO:0000256" key="3">
    <source>
        <dbReference type="ARBA" id="ARBA00022475"/>
    </source>
</evidence>
<accession>A0ABD6AF12</accession>
<sequence>MLALADISLSIQTLVLVAVFLLFVGVVKGCTGFAIGLLSVPVLVQLFPPKIALAALTLPMFLSNVPLLVSDGIPWRFLTDRPEFFIAILVGTVVGVLGFITIPVVIINLLLSVYLIGFLVNRHRSGNLGSWTTSRAAGAVVGGIGGVVSGAFLTGGPIFVSFLYGSRAKRTGVATRLALIFLIITGLRILTLYPLGLFGPTEVLLGVGFLVPLTAGILLGIRFRPYVPQRKFNIFVEILLLAIAAKLTYEVVIAF</sequence>
<dbReference type="InterPro" id="IPR002781">
    <property type="entry name" value="TM_pro_TauE-like"/>
</dbReference>
<dbReference type="PANTHER" id="PTHR30269:SF37">
    <property type="entry name" value="MEMBRANE TRANSPORTER PROTEIN"/>
    <property type="match status" value="1"/>
</dbReference>
<gene>
    <name evidence="8" type="ORF">ACFQPE_20410</name>
</gene>
<keyword evidence="3 7" id="KW-1003">Cell membrane</keyword>
<proteinExistence type="inferred from homology"/>
<dbReference type="Proteomes" id="UP001596547">
    <property type="component" value="Unassembled WGS sequence"/>
</dbReference>
<dbReference type="PANTHER" id="PTHR30269">
    <property type="entry name" value="TRANSMEMBRANE PROTEIN YFCA"/>
    <property type="match status" value="1"/>
</dbReference>
<comment type="caution">
    <text evidence="8">The sequence shown here is derived from an EMBL/GenBank/DDBJ whole genome shotgun (WGS) entry which is preliminary data.</text>
</comment>
<comment type="similarity">
    <text evidence="7">Belongs to the 4-toluene sulfonate uptake permease (TSUP) (TC 2.A.102) family.</text>
</comment>
<evidence type="ECO:0000313" key="8">
    <source>
        <dbReference type="EMBL" id="MFC7319135.1"/>
    </source>
</evidence>
<evidence type="ECO:0000256" key="4">
    <source>
        <dbReference type="ARBA" id="ARBA00022692"/>
    </source>
</evidence>
<protein>
    <recommendedName>
        <fullName evidence="7">Probable membrane transporter protein</fullName>
    </recommendedName>
</protein>
<keyword evidence="6 7" id="KW-0472">Membrane</keyword>
<dbReference type="GO" id="GO:0005886">
    <property type="term" value="C:plasma membrane"/>
    <property type="evidence" value="ECO:0007669"/>
    <property type="project" value="UniProtKB-SubCell"/>
</dbReference>
<evidence type="ECO:0000256" key="6">
    <source>
        <dbReference type="ARBA" id="ARBA00023136"/>
    </source>
</evidence>
<feature type="transmembrane region" description="Helical" evidence="7">
    <location>
        <begin position="12"/>
        <end position="39"/>
    </location>
</feature>
<feature type="transmembrane region" description="Helical" evidence="7">
    <location>
        <begin position="85"/>
        <end position="116"/>
    </location>
</feature>
<keyword evidence="4 7" id="KW-0812">Transmembrane</keyword>
<comment type="subcellular location">
    <subcellularLocation>
        <location evidence="1 7">Cell membrane</location>
        <topology evidence="1 7">Multi-pass membrane protein</topology>
    </subcellularLocation>
</comment>
<keyword evidence="9" id="KW-1185">Reference proteome</keyword>
<dbReference type="EMBL" id="JBHTBF010000003">
    <property type="protein sequence ID" value="MFC7319135.1"/>
    <property type="molecule type" value="Genomic_DNA"/>
</dbReference>
<keyword evidence="5 7" id="KW-1133">Transmembrane helix</keyword>
<feature type="transmembrane region" description="Helical" evidence="7">
    <location>
        <begin position="177"/>
        <end position="197"/>
    </location>
</feature>
<evidence type="ECO:0000256" key="7">
    <source>
        <dbReference type="RuleBase" id="RU363041"/>
    </source>
</evidence>
<keyword evidence="2" id="KW-0813">Transport</keyword>
<dbReference type="RefSeq" id="WP_276306041.1">
    <property type="nucleotide sequence ID" value="NZ_CP119993.1"/>
</dbReference>
<evidence type="ECO:0000256" key="1">
    <source>
        <dbReference type="ARBA" id="ARBA00004651"/>
    </source>
</evidence>
<organism evidence="8 9">
    <name type="scientific">Halomarina halobia</name>
    <dbReference type="NCBI Taxonomy" id="3033386"/>
    <lineage>
        <taxon>Archaea</taxon>
        <taxon>Methanobacteriati</taxon>
        <taxon>Methanobacteriota</taxon>
        <taxon>Stenosarchaea group</taxon>
        <taxon>Halobacteria</taxon>
        <taxon>Halobacteriales</taxon>
        <taxon>Natronomonadaceae</taxon>
        <taxon>Halomarina</taxon>
    </lineage>
</organism>